<accession>A0AAW2Z8M2</accession>
<comment type="caution">
    <text evidence="2">The sequence shown here is derived from an EMBL/GenBank/DDBJ whole genome shotgun (WGS) entry which is preliminary data.</text>
</comment>
<sequence>MLRLLLAIILVLVTFGSPSLHKSNQRSIKSDTNIDPLWEKDDLHSIIGFNYTAYQHHESTDFTLSGGLSINDIQGNNTLLKEVVSKVLLLCNYLIDKAKSVEVQKWKPFQHLRFHYINLLQSRYMSKETKSHLEEQVSVPKYYIVIKSINDLTKILSTMIVDSSDEGIIASTYPEKINNESITLSFDSSVENLRTSYKSERCCMHPYSQEIGYRSRLIITEPIPLYTQHLKLLSISVVNKDLQEDIEDVVKKHAQPKFAHELLSIVRDQAQVNLEYSAVTLARIYSSDRVNVLHEGMLVYDWTNFTRLIPQSETPVLMKGCIESLVHGEVLFFESDRISFADQYLFVQVFNNKRFIVYNDLTTRKIVRKVITPENNPVESEKFWLGNLISQGIPAIRTGRRLKIGVDFNFDGSLGHLANGEVESVALGPTCSVQMNHDKFDGL</sequence>
<dbReference type="AlphaFoldDB" id="A0AAW2Z8M2"/>
<dbReference type="EMBL" id="JAOPGA020001148">
    <property type="protein sequence ID" value="KAL0485562.1"/>
    <property type="molecule type" value="Genomic_DNA"/>
</dbReference>
<proteinExistence type="predicted"/>
<keyword evidence="3" id="KW-1185">Reference proteome</keyword>
<protein>
    <submittedName>
        <fullName evidence="2">Arylsulfatase K</fullName>
    </submittedName>
</protein>
<organism evidence="2 3">
    <name type="scientific">Acrasis kona</name>
    <dbReference type="NCBI Taxonomy" id="1008807"/>
    <lineage>
        <taxon>Eukaryota</taxon>
        <taxon>Discoba</taxon>
        <taxon>Heterolobosea</taxon>
        <taxon>Tetramitia</taxon>
        <taxon>Eutetramitia</taxon>
        <taxon>Acrasidae</taxon>
        <taxon>Acrasis</taxon>
    </lineage>
</organism>
<reference evidence="2 3" key="1">
    <citation type="submission" date="2024-03" db="EMBL/GenBank/DDBJ databases">
        <title>The Acrasis kona genome and developmental transcriptomes reveal deep origins of eukaryotic multicellular pathways.</title>
        <authorList>
            <person name="Sheikh S."/>
            <person name="Fu C.-J."/>
            <person name="Brown M.W."/>
            <person name="Baldauf S.L."/>
        </authorList>
    </citation>
    <scope>NUCLEOTIDE SEQUENCE [LARGE SCALE GENOMIC DNA]</scope>
    <source>
        <strain evidence="2 3">ATCC MYA-3509</strain>
    </source>
</reference>
<keyword evidence="1" id="KW-0732">Signal</keyword>
<feature type="signal peptide" evidence="1">
    <location>
        <begin position="1"/>
        <end position="16"/>
    </location>
</feature>
<evidence type="ECO:0000313" key="2">
    <source>
        <dbReference type="EMBL" id="KAL0485562.1"/>
    </source>
</evidence>
<evidence type="ECO:0000313" key="3">
    <source>
        <dbReference type="Proteomes" id="UP001431209"/>
    </source>
</evidence>
<name>A0AAW2Z8M2_9EUKA</name>
<dbReference type="Proteomes" id="UP001431209">
    <property type="component" value="Unassembled WGS sequence"/>
</dbReference>
<gene>
    <name evidence="2" type="ORF">AKO1_003141</name>
</gene>
<feature type="chain" id="PRO_5043856450" evidence="1">
    <location>
        <begin position="17"/>
        <end position="443"/>
    </location>
</feature>
<evidence type="ECO:0000256" key="1">
    <source>
        <dbReference type="SAM" id="SignalP"/>
    </source>
</evidence>